<proteinExistence type="predicted"/>
<dbReference type="EMBL" id="MZGU01000006">
    <property type="protein sequence ID" value="PWB84978.1"/>
    <property type="molecule type" value="Genomic_DNA"/>
</dbReference>
<dbReference type="AlphaFoldDB" id="A0A2U1S5S4"/>
<gene>
    <name evidence="1" type="ORF">MBBWO_12910</name>
</gene>
<evidence type="ECO:0000313" key="2">
    <source>
        <dbReference type="Proteomes" id="UP000245577"/>
    </source>
</evidence>
<dbReference type="Proteomes" id="UP000245577">
    <property type="component" value="Unassembled WGS sequence"/>
</dbReference>
<reference evidence="1 2" key="1">
    <citation type="submission" date="2017-03" db="EMBL/GenBank/DDBJ databases">
        <title>Genome sequence of Methanobrevibacter wosei.</title>
        <authorList>
            <person name="Poehlein A."/>
            <person name="Seedorf H."/>
            <person name="Daniel R."/>
        </authorList>
    </citation>
    <scope>NUCLEOTIDE SEQUENCE [LARGE SCALE GENOMIC DNA]</scope>
    <source>
        <strain evidence="1 2">DSM 11979</strain>
    </source>
</reference>
<name>A0A2U1S5S4_9EURY</name>
<sequence length="61" mass="6778">MCGFKFDETKVPNGGCANCGKHCSNTVHCPNCGYANSLDFEEEFAFIKKLKDKFNSKKASH</sequence>
<keyword evidence="2" id="KW-1185">Reference proteome</keyword>
<comment type="caution">
    <text evidence="1">The sequence shown here is derived from an EMBL/GenBank/DDBJ whole genome shotgun (WGS) entry which is preliminary data.</text>
</comment>
<evidence type="ECO:0000313" key="1">
    <source>
        <dbReference type="EMBL" id="PWB84978.1"/>
    </source>
</evidence>
<protein>
    <submittedName>
        <fullName evidence="1">Uncharacterized protein</fullName>
    </submittedName>
</protein>
<organism evidence="1 2">
    <name type="scientific">Methanobrevibacter woesei</name>
    <dbReference type="NCBI Taxonomy" id="190976"/>
    <lineage>
        <taxon>Archaea</taxon>
        <taxon>Methanobacteriati</taxon>
        <taxon>Methanobacteriota</taxon>
        <taxon>Methanomada group</taxon>
        <taxon>Methanobacteria</taxon>
        <taxon>Methanobacteriales</taxon>
        <taxon>Methanobacteriaceae</taxon>
        <taxon>Methanobrevibacter</taxon>
    </lineage>
</organism>
<accession>A0A2U1S5S4</accession>